<evidence type="ECO:0000259" key="1">
    <source>
        <dbReference type="Pfam" id="PF12146"/>
    </source>
</evidence>
<proteinExistence type="predicted"/>
<dbReference type="Gene3D" id="3.40.50.1820">
    <property type="entry name" value="alpha/beta hydrolase"/>
    <property type="match status" value="1"/>
</dbReference>
<feature type="domain" description="Serine aminopeptidase S33" evidence="1">
    <location>
        <begin position="44"/>
        <end position="295"/>
    </location>
</feature>
<reference evidence="2 3" key="1">
    <citation type="submission" date="2019-03" db="EMBL/GenBank/DDBJ databases">
        <title>Genomic Encyclopedia of Type Strains, Phase IV (KMG-IV): sequencing the most valuable type-strain genomes for metagenomic binning, comparative biology and taxonomic classification.</title>
        <authorList>
            <person name="Goeker M."/>
        </authorList>
    </citation>
    <scope>NUCLEOTIDE SEQUENCE [LARGE SCALE GENOMIC DNA]</scope>
    <source>
        <strain evidence="2 3">DSM 104836</strain>
    </source>
</reference>
<dbReference type="InterPro" id="IPR029058">
    <property type="entry name" value="AB_hydrolase_fold"/>
</dbReference>
<dbReference type="OrthoDB" id="9788260at2"/>
<accession>A0A4V2UPF8</accession>
<dbReference type="RefSeq" id="WP_132243301.1">
    <property type="nucleotide sequence ID" value="NZ_SLZU01000003.1"/>
</dbReference>
<evidence type="ECO:0000313" key="3">
    <source>
        <dbReference type="Proteomes" id="UP000295696"/>
    </source>
</evidence>
<sequence length="323" mass="35736">MTLTAAPYYADVADGPEDARVFWVHAADGVRIRLGHWPAKGISQGTVLLMPGRTEYIEKYGRTARDLTERGLDVLCIDWRGQGLADRSLEDPRRGHVIHFDEYQADLDAMMQAATDLNLPKPLHMLAHSMGGCIGLRGLMRDLPFTGVAFSGPMWGIRMRVYTRPAAWALSWSSGKVGLGHAYAPGTGAGSYVATEPFEGNLLTGDIEMFEYMRRQIVTHPDLQLGGPSLNWLHAALFETRALARMASPRYPCLTYVGSDERIVDVPRIHQRMARWPGGTLRVIDGGRHEMLMDNPEMRTAIADEMAAHYLSASDSKDALLSA</sequence>
<protein>
    <submittedName>
        <fullName evidence="2">Lysophospholipase</fullName>
    </submittedName>
</protein>
<evidence type="ECO:0000313" key="2">
    <source>
        <dbReference type="EMBL" id="TCS65761.1"/>
    </source>
</evidence>
<dbReference type="PANTHER" id="PTHR11614">
    <property type="entry name" value="PHOSPHOLIPASE-RELATED"/>
    <property type="match status" value="1"/>
</dbReference>
<dbReference type="InterPro" id="IPR051044">
    <property type="entry name" value="MAG_DAG_Lipase"/>
</dbReference>
<keyword evidence="3" id="KW-1185">Reference proteome</keyword>
<organism evidence="2 3">
    <name type="scientific">Primorskyibacter sedentarius</name>
    <dbReference type="NCBI Taxonomy" id="745311"/>
    <lineage>
        <taxon>Bacteria</taxon>
        <taxon>Pseudomonadati</taxon>
        <taxon>Pseudomonadota</taxon>
        <taxon>Alphaproteobacteria</taxon>
        <taxon>Rhodobacterales</taxon>
        <taxon>Roseobacteraceae</taxon>
        <taxon>Primorskyibacter</taxon>
    </lineage>
</organism>
<gene>
    <name evidence="2" type="ORF">EDD52_103178</name>
</gene>
<comment type="caution">
    <text evidence="2">The sequence shown here is derived from an EMBL/GenBank/DDBJ whole genome shotgun (WGS) entry which is preliminary data.</text>
</comment>
<dbReference type="AlphaFoldDB" id="A0A4V2UPF8"/>
<dbReference type="EMBL" id="SLZU01000003">
    <property type="protein sequence ID" value="TCS65761.1"/>
    <property type="molecule type" value="Genomic_DNA"/>
</dbReference>
<dbReference type="Pfam" id="PF12146">
    <property type="entry name" value="Hydrolase_4"/>
    <property type="match status" value="1"/>
</dbReference>
<dbReference type="Proteomes" id="UP000295696">
    <property type="component" value="Unassembled WGS sequence"/>
</dbReference>
<name>A0A4V2UPF8_9RHOB</name>
<dbReference type="SUPFAM" id="SSF53474">
    <property type="entry name" value="alpha/beta-Hydrolases"/>
    <property type="match status" value="1"/>
</dbReference>
<dbReference type="InterPro" id="IPR022742">
    <property type="entry name" value="Hydrolase_4"/>
</dbReference>